<comment type="caution">
    <text evidence="2">The sequence shown here is derived from an EMBL/GenBank/DDBJ whole genome shotgun (WGS) entry which is preliminary data.</text>
</comment>
<accession>A0ABR8SG03</accession>
<evidence type="ECO:0000313" key="3">
    <source>
        <dbReference type="Proteomes" id="UP000634919"/>
    </source>
</evidence>
<evidence type="ECO:0000313" key="2">
    <source>
        <dbReference type="EMBL" id="MBD7962416.1"/>
    </source>
</evidence>
<feature type="non-terminal residue" evidence="2">
    <location>
        <position position="173"/>
    </location>
</feature>
<dbReference type="RefSeq" id="WP_225214324.1">
    <property type="nucleotide sequence ID" value="NZ_JACSQK010000019.1"/>
</dbReference>
<name>A0ABR8SG03_9BURK</name>
<feature type="domain" description="LapA adhesin" evidence="1">
    <location>
        <begin position="65"/>
        <end position="167"/>
    </location>
</feature>
<organism evidence="2 3">
    <name type="scientific">Comamonas avium</name>
    <dbReference type="NCBI Taxonomy" id="2762231"/>
    <lineage>
        <taxon>Bacteria</taxon>
        <taxon>Pseudomonadati</taxon>
        <taxon>Pseudomonadota</taxon>
        <taxon>Betaproteobacteria</taxon>
        <taxon>Burkholderiales</taxon>
        <taxon>Comamonadaceae</taxon>
        <taxon>Comamonas</taxon>
    </lineage>
</organism>
<sequence length="173" mass="17314">ATITFGVGYVPGTVVQSTAFAVQGDDVYKDGATETLTITGTNGGGNFENLDTTATADVVVADTPDTVKVTLVGTNAVEGSTNVTVGGSLDHAPQTELVVTLSNGATITFGVGYVPGTVVQSTAFAVQGDDVYKDGATETLTITGTNGGGNFENLDTTATADVVVADTPDTVKV</sequence>
<protein>
    <submittedName>
        <fullName evidence="2">Type 1 secretion target domain protein</fullName>
    </submittedName>
</protein>
<proteinExistence type="predicted"/>
<evidence type="ECO:0000259" key="1">
    <source>
        <dbReference type="Pfam" id="PF20579"/>
    </source>
</evidence>
<dbReference type="Pfam" id="PF20579">
    <property type="entry name" value="LapA"/>
    <property type="match status" value="2"/>
</dbReference>
<feature type="non-terminal residue" evidence="2">
    <location>
        <position position="1"/>
    </location>
</feature>
<gene>
    <name evidence="2" type="ORF">H9646_18295</name>
</gene>
<dbReference type="InterPro" id="IPR046779">
    <property type="entry name" value="LapA_adhesin_dom"/>
</dbReference>
<dbReference type="EMBL" id="JACSQK010000019">
    <property type="protein sequence ID" value="MBD7962416.1"/>
    <property type="molecule type" value="Genomic_DNA"/>
</dbReference>
<reference evidence="2 3" key="1">
    <citation type="submission" date="2020-08" db="EMBL/GenBank/DDBJ databases">
        <title>A Genomic Blueprint of the Chicken Gut Microbiome.</title>
        <authorList>
            <person name="Gilroy R."/>
            <person name="Ravi A."/>
            <person name="Getino M."/>
            <person name="Pursley I."/>
            <person name="Horton D.L."/>
            <person name="Alikhan N.-F."/>
            <person name="Baker D."/>
            <person name="Gharbi K."/>
            <person name="Hall N."/>
            <person name="Watson M."/>
            <person name="Adriaenssens E.M."/>
            <person name="Foster-Nyarko E."/>
            <person name="Jarju S."/>
            <person name="Secka A."/>
            <person name="Antonio M."/>
            <person name="Oren A."/>
            <person name="Chaudhuri R."/>
            <person name="La Ragione R.M."/>
            <person name="Hildebrand F."/>
            <person name="Pallen M.J."/>
        </authorList>
    </citation>
    <scope>NUCLEOTIDE SEQUENCE [LARGE SCALE GENOMIC DNA]</scope>
    <source>
        <strain evidence="2 3">Sa2CVA6</strain>
    </source>
</reference>
<dbReference type="Proteomes" id="UP000634919">
    <property type="component" value="Unassembled WGS sequence"/>
</dbReference>
<feature type="domain" description="LapA adhesin" evidence="1">
    <location>
        <begin position="3"/>
        <end position="63"/>
    </location>
</feature>
<keyword evidence="3" id="KW-1185">Reference proteome</keyword>